<keyword evidence="1" id="KW-0863">Zinc-finger</keyword>
<dbReference type="Gene3D" id="3.30.40.10">
    <property type="entry name" value="Zinc/RING finger domain, C3HC4 (zinc finger)"/>
    <property type="match status" value="1"/>
</dbReference>
<dbReference type="AlphaFoldDB" id="A0A8H3LFX4"/>
<keyword evidence="1" id="KW-0862">Zinc</keyword>
<dbReference type="Proteomes" id="UP000615446">
    <property type="component" value="Unassembled WGS sequence"/>
</dbReference>
<dbReference type="GO" id="GO:0008270">
    <property type="term" value="F:zinc ion binding"/>
    <property type="evidence" value="ECO:0007669"/>
    <property type="project" value="UniProtKB-KW"/>
</dbReference>
<comment type="caution">
    <text evidence="4">The sequence shown here is derived from an EMBL/GenBank/DDBJ whole genome shotgun (WGS) entry which is preliminary data.</text>
</comment>
<evidence type="ECO:0000259" key="3">
    <source>
        <dbReference type="PROSITE" id="PS50089"/>
    </source>
</evidence>
<evidence type="ECO:0000256" key="2">
    <source>
        <dbReference type="SAM" id="MobiDB-lite"/>
    </source>
</evidence>
<dbReference type="SUPFAM" id="SSF57850">
    <property type="entry name" value="RING/U-box"/>
    <property type="match status" value="1"/>
</dbReference>
<evidence type="ECO:0000313" key="4">
    <source>
        <dbReference type="EMBL" id="GES85096.1"/>
    </source>
</evidence>
<feature type="region of interest" description="Disordered" evidence="2">
    <location>
        <begin position="135"/>
        <end position="154"/>
    </location>
</feature>
<reference evidence="4" key="1">
    <citation type="submission" date="2019-10" db="EMBL/GenBank/DDBJ databases">
        <title>Conservation and host-specific expression of non-tandemly repeated heterogenous ribosome RNA gene in arbuscular mycorrhizal fungi.</title>
        <authorList>
            <person name="Maeda T."/>
            <person name="Kobayashi Y."/>
            <person name="Nakagawa T."/>
            <person name="Ezawa T."/>
            <person name="Yamaguchi K."/>
            <person name="Bino T."/>
            <person name="Nishimoto Y."/>
            <person name="Shigenobu S."/>
            <person name="Kawaguchi M."/>
        </authorList>
    </citation>
    <scope>NUCLEOTIDE SEQUENCE</scope>
    <source>
        <strain evidence="4">HR1</strain>
    </source>
</reference>
<evidence type="ECO:0000313" key="5">
    <source>
        <dbReference type="Proteomes" id="UP000615446"/>
    </source>
</evidence>
<sequence>MSEGVFALNKFMTKTKLPTWNVCKTLGIFLAQAFGDELEIGQIIYIGPGLYLFSPFTIPNLIIQTSATNLEHVPRLIRALLCLRYDVVKKKGVDNVVNSNGQGSVTGGREGVREEVEEKVVSVYFSNLSEEKKGSNTLASKQSRTLRKKGKTTESINPSLANHMKLAYNILKNLEDLIVGDKEIPEIDCLKCNNKILTCPPRAITFLSCGHTFHRICVEKKLLLTMPNTCPFPDCGKNIDIIEPFPINQELPLSQSSGISPLSNLMSEMFALSLPSIQMGLC</sequence>
<name>A0A8H3LFX4_9GLOM</name>
<organism evidence="4 5">
    <name type="scientific">Rhizophagus clarus</name>
    <dbReference type="NCBI Taxonomy" id="94130"/>
    <lineage>
        <taxon>Eukaryota</taxon>
        <taxon>Fungi</taxon>
        <taxon>Fungi incertae sedis</taxon>
        <taxon>Mucoromycota</taxon>
        <taxon>Glomeromycotina</taxon>
        <taxon>Glomeromycetes</taxon>
        <taxon>Glomerales</taxon>
        <taxon>Glomeraceae</taxon>
        <taxon>Rhizophagus</taxon>
    </lineage>
</organism>
<evidence type="ECO:0000256" key="1">
    <source>
        <dbReference type="PROSITE-ProRule" id="PRU00175"/>
    </source>
</evidence>
<dbReference type="OrthoDB" id="2381955at2759"/>
<gene>
    <name evidence="4" type="ORF">RCL2_001218800</name>
</gene>
<protein>
    <recommendedName>
        <fullName evidence="3">RING-type domain-containing protein</fullName>
    </recommendedName>
</protein>
<feature type="domain" description="RING-type" evidence="3">
    <location>
        <begin position="189"/>
        <end position="231"/>
    </location>
</feature>
<keyword evidence="1" id="KW-0479">Metal-binding</keyword>
<dbReference type="PROSITE" id="PS50089">
    <property type="entry name" value="ZF_RING_2"/>
    <property type="match status" value="1"/>
</dbReference>
<dbReference type="InterPro" id="IPR013083">
    <property type="entry name" value="Znf_RING/FYVE/PHD"/>
</dbReference>
<dbReference type="InterPro" id="IPR001841">
    <property type="entry name" value="Znf_RING"/>
</dbReference>
<dbReference type="CDD" id="cd16448">
    <property type="entry name" value="RING-H2"/>
    <property type="match status" value="1"/>
</dbReference>
<accession>A0A8H3LFX4</accession>
<proteinExistence type="predicted"/>
<dbReference type="EMBL" id="BLAL01000087">
    <property type="protein sequence ID" value="GES85096.1"/>
    <property type="molecule type" value="Genomic_DNA"/>
</dbReference>